<dbReference type="Proteomes" id="UP001610432">
    <property type="component" value="Unassembled WGS sequence"/>
</dbReference>
<dbReference type="InterPro" id="IPR036396">
    <property type="entry name" value="Cyt_P450_sf"/>
</dbReference>
<evidence type="ECO:0000313" key="11">
    <source>
        <dbReference type="Proteomes" id="UP001610432"/>
    </source>
</evidence>
<dbReference type="SUPFAM" id="SSF48264">
    <property type="entry name" value="Cytochrome P450"/>
    <property type="match status" value="1"/>
</dbReference>
<dbReference type="PROSITE" id="PS00086">
    <property type="entry name" value="CYTOCHROME_P450"/>
    <property type="match status" value="1"/>
</dbReference>
<evidence type="ECO:0000256" key="4">
    <source>
        <dbReference type="ARBA" id="ARBA00022723"/>
    </source>
</evidence>
<dbReference type="InterPro" id="IPR050364">
    <property type="entry name" value="Cytochrome_P450_fung"/>
</dbReference>
<dbReference type="InterPro" id="IPR002401">
    <property type="entry name" value="Cyt_P450_E_grp-I"/>
</dbReference>
<dbReference type="PRINTS" id="PR00385">
    <property type="entry name" value="P450"/>
</dbReference>
<sequence>MLTFCIAFVFFASYALLSYKSGAPPLPPGPKRLPLIGNLHQYPQNEPWKTYQNWHKLYGPIISLKLGQRILIVLGSHKVVRELLEKRGAIYSSRPQMAVAERVTKGLQTALLPFGPKWKFHRRLQTSILSRTTCQYYQHIQEFESKQLLYEMLSSNDFSGRFHRYISSIIFTLSYGKRLARGDESELHEIGELLRNITQATLPGRWLVDAFPALRFMPRSLAKWKQIGDQFHKREAELFTRSYTTALESQSWNWAKHIVQDKESKSATVEELSYIVGILYEAGGEATQAVLDAFVLASILHPEPVHRAKIELEAVVGANRLPSFEDLPRLPYVNAFLKEVLRWCPVAPGGLPHLVVCDDIYDGYRIPKGSMVVANHWSLDFDENTFPNATAFIPERWIDNPQLPLSAFGFGRRACVGKNLALDTLAIAISRIIWAYDIRPENCDDELVKDGTAKMESFGVISKPAPFKALFSVRDPVRQEVIEMEWKAVEKDTGSALDLVKASLLS</sequence>
<accession>A0ABR4M4T8</accession>
<dbReference type="EMBL" id="JBFXLQ010000003">
    <property type="protein sequence ID" value="KAL2871615.1"/>
    <property type="molecule type" value="Genomic_DNA"/>
</dbReference>
<dbReference type="Gene3D" id="1.10.630.10">
    <property type="entry name" value="Cytochrome P450"/>
    <property type="match status" value="1"/>
</dbReference>
<keyword evidence="3 8" id="KW-0349">Heme</keyword>
<dbReference type="CDD" id="cd11065">
    <property type="entry name" value="CYP64-like"/>
    <property type="match status" value="1"/>
</dbReference>
<name>A0ABR4M4T8_9EURO</name>
<comment type="cofactor">
    <cofactor evidence="1">
        <name>heme</name>
        <dbReference type="ChEBI" id="CHEBI:30413"/>
    </cofactor>
</comment>
<keyword evidence="9" id="KW-0732">Signal</keyword>
<evidence type="ECO:0000256" key="9">
    <source>
        <dbReference type="SAM" id="SignalP"/>
    </source>
</evidence>
<protein>
    <submittedName>
        <fullName evidence="10">Cytochrome P450</fullName>
    </submittedName>
</protein>
<keyword evidence="4 8" id="KW-0479">Metal-binding</keyword>
<proteinExistence type="inferred from homology"/>
<feature type="signal peptide" evidence="9">
    <location>
        <begin position="1"/>
        <end position="22"/>
    </location>
</feature>
<evidence type="ECO:0000256" key="7">
    <source>
        <dbReference type="ARBA" id="ARBA00023033"/>
    </source>
</evidence>
<dbReference type="InterPro" id="IPR017972">
    <property type="entry name" value="Cyt_P450_CS"/>
</dbReference>
<dbReference type="Pfam" id="PF00067">
    <property type="entry name" value="p450"/>
    <property type="match status" value="1"/>
</dbReference>
<keyword evidence="5 8" id="KW-0560">Oxidoreductase</keyword>
<dbReference type="GeneID" id="98143130"/>
<evidence type="ECO:0000256" key="6">
    <source>
        <dbReference type="ARBA" id="ARBA00023004"/>
    </source>
</evidence>
<evidence type="ECO:0000256" key="2">
    <source>
        <dbReference type="ARBA" id="ARBA00010617"/>
    </source>
</evidence>
<dbReference type="PRINTS" id="PR00463">
    <property type="entry name" value="EP450I"/>
</dbReference>
<organism evidence="10 11">
    <name type="scientific">Aspergillus lucknowensis</name>
    <dbReference type="NCBI Taxonomy" id="176173"/>
    <lineage>
        <taxon>Eukaryota</taxon>
        <taxon>Fungi</taxon>
        <taxon>Dikarya</taxon>
        <taxon>Ascomycota</taxon>
        <taxon>Pezizomycotina</taxon>
        <taxon>Eurotiomycetes</taxon>
        <taxon>Eurotiomycetidae</taxon>
        <taxon>Eurotiales</taxon>
        <taxon>Aspergillaceae</taxon>
        <taxon>Aspergillus</taxon>
        <taxon>Aspergillus subgen. Nidulantes</taxon>
    </lineage>
</organism>
<dbReference type="PANTHER" id="PTHR46300">
    <property type="entry name" value="P450, PUTATIVE (EUROFUNG)-RELATED-RELATED"/>
    <property type="match status" value="1"/>
</dbReference>
<reference evidence="10 11" key="1">
    <citation type="submission" date="2024-07" db="EMBL/GenBank/DDBJ databases">
        <title>Section-level genome sequencing and comparative genomics of Aspergillus sections Usti and Cavernicolus.</title>
        <authorList>
            <consortium name="Lawrence Berkeley National Laboratory"/>
            <person name="Nybo J.L."/>
            <person name="Vesth T.C."/>
            <person name="Theobald S."/>
            <person name="Frisvad J.C."/>
            <person name="Larsen T.O."/>
            <person name="Kjaerboelling I."/>
            <person name="Rothschild-Mancinelli K."/>
            <person name="Lyhne E.K."/>
            <person name="Kogle M.E."/>
            <person name="Barry K."/>
            <person name="Clum A."/>
            <person name="Na H."/>
            <person name="Ledsgaard L."/>
            <person name="Lin J."/>
            <person name="Lipzen A."/>
            <person name="Kuo A."/>
            <person name="Riley R."/>
            <person name="Mondo S."/>
            <person name="Labutti K."/>
            <person name="Haridas S."/>
            <person name="Pangalinan J."/>
            <person name="Salamov A.A."/>
            <person name="Simmons B.A."/>
            <person name="Magnuson J.K."/>
            <person name="Chen J."/>
            <person name="Drula E."/>
            <person name="Henrissat B."/>
            <person name="Wiebenga A."/>
            <person name="Lubbers R.J."/>
            <person name="Gomes A.C."/>
            <person name="Macurrencykelacurrency M.R."/>
            <person name="Stajich J."/>
            <person name="Grigoriev I.V."/>
            <person name="Mortensen U.H."/>
            <person name="De Vries R.P."/>
            <person name="Baker S.E."/>
            <person name="Andersen M.R."/>
        </authorList>
    </citation>
    <scope>NUCLEOTIDE SEQUENCE [LARGE SCALE GENOMIC DNA]</scope>
    <source>
        <strain evidence="10 11">CBS 449.75</strain>
    </source>
</reference>
<dbReference type="InterPro" id="IPR001128">
    <property type="entry name" value="Cyt_P450"/>
</dbReference>
<evidence type="ECO:0000313" key="10">
    <source>
        <dbReference type="EMBL" id="KAL2871615.1"/>
    </source>
</evidence>
<evidence type="ECO:0000256" key="8">
    <source>
        <dbReference type="RuleBase" id="RU000461"/>
    </source>
</evidence>
<feature type="chain" id="PRO_5046774495" evidence="9">
    <location>
        <begin position="23"/>
        <end position="506"/>
    </location>
</feature>
<gene>
    <name evidence="10" type="ORF">BJX67DRAFT_342723</name>
</gene>
<comment type="caution">
    <text evidence="10">The sequence shown here is derived from an EMBL/GenBank/DDBJ whole genome shotgun (WGS) entry which is preliminary data.</text>
</comment>
<dbReference type="RefSeq" id="XP_070890594.1">
    <property type="nucleotide sequence ID" value="XM_071028058.1"/>
</dbReference>
<evidence type="ECO:0000256" key="1">
    <source>
        <dbReference type="ARBA" id="ARBA00001971"/>
    </source>
</evidence>
<keyword evidence="6 8" id="KW-0408">Iron</keyword>
<keyword evidence="11" id="KW-1185">Reference proteome</keyword>
<comment type="similarity">
    <text evidence="2 8">Belongs to the cytochrome P450 family.</text>
</comment>
<keyword evidence="7 8" id="KW-0503">Monooxygenase</keyword>
<evidence type="ECO:0000256" key="5">
    <source>
        <dbReference type="ARBA" id="ARBA00023002"/>
    </source>
</evidence>
<dbReference type="PANTHER" id="PTHR46300:SF1">
    <property type="entry name" value="P450, PUTATIVE (EUROFUNG)-RELATED"/>
    <property type="match status" value="1"/>
</dbReference>
<evidence type="ECO:0000256" key="3">
    <source>
        <dbReference type="ARBA" id="ARBA00022617"/>
    </source>
</evidence>